<accession>A0AAV1XJ24</accession>
<dbReference type="Proteomes" id="UP001497480">
    <property type="component" value="Unassembled WGS sequence"/>
</dbReference>
<comment type="caution">
    <text evidence="2">The sequence shown here is derived from an EMBL/GenBank/DDBJ whole genome shotgun (WGS) entry which is preliminary data.</text>
</comment>
<sequence length="98" mass="11189">MALLQLVSLPISLTNILHVKRKSTLVATKPFQCMASNNSVPNIQSIPRRSTKFEPSIWSYDYIQSLSSEYMASFHSSSLIFFKPVCVLIIYFLPKHHT</sequence>
<proteinExistence type="predicted"/>
<keyword evidence="1" id="KW-1133">Transmembrane helix</keyword>
<gene>
    <name evidence="2" type="ORF">LLUT_LOCUS22592</name>
</gene>
<evidence type="ECO:0000313" key="3">
    <source>
        <dbReference type="Proteomes" id="UP001497480"/>
    </source>
</evidence>
<evidence type="ECO:0000256" key="1">
    <source>
        <dbReference type="SAM" id="Phobius"/>
    </source>
</evidence>
<keyword evidence="1" id="KW-0472">Membrane</keyword>
<protein>
    <submittedName>
        <fullName evidence="2">Uncharacterized protein</fullName>
    </submittedName>
</protein>
<reference evidence="2 3" key="1">
    <citation type="submission" date="2024-03" db="EMBL/GenBank/DDBJ databases">
        <authorList>
            <person name="Martinez-Hernandez J."/>
        </authorList>
    </citation>
    <scope>NUCLEOTIDE SEQUENCE [LARGE SCALE GENOMIC DNA]</scope>
</reference>
<name>A0AAV1XJ24_LUPLU</name>
<keyword evidence="1" id="KW-0812">Transmembrane</keyword>
<organism evidence="2 3">
    <name type="scientific">Lupinus luteus</name>
    <name type="common">European yellow lupine</name>
    <dbReference type="NCBI Taxonomy" id="3873"/>
    <lineage>
        <taxon>Eukaryota</taxon>
        <taxon>Viridiplantae</taxon>
        <taxon>Streptophyta</taxon>
        <taxon>Embryophyta</taxon>
        <taxon>Tracheophyta</taxon>
        <taxon>Spermatophyta</taxon>
        <taxon>Magnoliopsida</taxon>
        <taxon>eudicotyledons</taxon>
        <taxon>Gunneridae</taxon>
        <taxon>Pentapetalae</taxon>
        <taxon>rosids</taxon>
        <taxon>fabids</taxon>
        <taxon>Fabales</taxon>
        <taxon>Fabaceae</taxon>
        <taxon>Papilionoideae</taxon>
        <taxon>50 kb inversion clade</taxon>
        <taxon>genistoids sensu lato</taxon>
        <taxon>core genistoids</taxon>
        <taxon>Genisteae</taxon>
        <taxon>Lupinus</taxon>
    </lineage>
</organism>
<feature type="transmembrane region" description="Helical" evidence="1">
    <location>
        <begin position="74"/>
        <end position="93"/>
    </location>
</feature>
<keyword evidence="3" id="KW-1185">Reference proteome</keyword>
<dbReference type="AlphaFoldDB" id="A0AAV1XJ24"/>
<evidence type="ECO:0000313" key="2">
    <source>
        <dbReference type="EMBL" id="CAL0321532.1"/>
    </source>
</evidence>
<dbReference type="EMBL" id="CAXHTB010000015">
    <property type="protein sequence ID" value="CAL0321532.1"/>
    <property type="molecule type" value="Genomic_DNA"/>
</dbReference>